<sequence>MYKTTLKIVTLRKIIFFLICLLVSINSYSQFYTTHYIAPAPWNYYSDANALVISTQSTSTVNVTIKKSDGTTVATISTISGSPAVYRFAGNPVGLNYLSLNTVLTNAGLIITSSAPTLVNLRNIASDNIPNVNGNNPDKYIKGNASLTSYGNPGIGIKFRVGYYRNGTLGPFQWETSIQNQLPTYSVMAIVNNTVVKLNGTTLTTLQAGQSYLFKAAIGSLVETSAGVVMNTGAILDNPDTCGDGTLCQIPPVSVLGKEYFLVRTQGSNTTNGIPVTSEQSTIVASEANTVVTISKYALSGSFISSSNITLVNAGDFYTFYNGDGSTPYSANRILSDKKVAVFTGSAQLCEVDISAISPTSACGGSYFVETSKFKKYDDTDLTYFGYVLIQSATAPVNLNGSNIETAAVGARRQLGNTGWYLIDFTSAQINTPNKITISSTSRIVVSLIQQGGGFSMSAFFSNFVEQPNTPTVTYKTKNGCSNGEALLTADAGFGPYQWYLNGVAISGATSNTYTASQIGAYTVAATLSCGEVVESPPVNVDLCTTDIAVIKVASNETPYKGGTITFTITAQNLSTVNNASNVVVSDVIPSGYTLISATPSAGTISSSSTWTIGTLNKNKTETLTIVATVNLTGNYANTATITTDNIDPNPYNNTSTSTPVPINTPIDAIDDAGTTVNGFVGGTSFTNVLSNDTLNGVLVDPTKVNTTFVSSTNAGITLSGTNVVVAAGTPAGNYSLVYKICEVLNPTNCDPATVTVPVSAAVIDAINDTGSSVNGFVGGTSFTNVLSNDTLNGVAVVGSKVNTTFVSSTNAGITLSGTNVLVAAGTPAGNYSLVYKICEVLNPTNCDPATVTVPVSAAVIDAINDTGSSVNGFVGGTSLTNVLSNDTLNGSLVDPTKVTTTFVSATNTGITLSGTNVVVAAGTPAGNYSLVYQICEKLNPTNCDQATVTVTVTKAVIDAIDDAGASVNGFIGGTSLTNVLSNDTLNGSLVDPTKVTTTFVSATNTGITLSGTNVVVAAGTPAGNYSLVYQICEKLNPTNCDQATVTVTVTKAVIDAIDDAGASVNGFIGGTSLTNVLSNDTLNGSLVDPTKVTTTFVSATNTGITLSGTNVVVAAGTPAGNYSLVYQICEKLNPTNCDQATVTVTVTKAVIDAIDDAGASVNGFIGGTSLTNVLSNDTLNGSLVDPTKVTTTFVSATNTGITLSGTNVVVAAGTPAGNYSLVYQICEKLNPTNCDQATVTVTVTKAVIDAIDDTGASVNGFIGGTSLTNVLSNDTLNGSLVDPTKVTTTFVSATNTGITLSGTNVVVAAGTPAGNYSLVYQICEKLNPTNCDQATVTVTVTKAVIDAIDDAGASVNGFIGGTSLTNVLSNDTLNGSLVDPTKVTTTFVSATNTGITLSGTNVVVAAGTPAGNYSLVYQICEKLNPTNCDQATVTVTVTKAVIDAIDDTGASVNGFIGGTSLTNVLSNDTLNGSLVDPTKVTTTFVSATNTGITLSGTNVVVAAGTPAGNYSLVYQICEKLNPTNCDQATVTVTVTKAVIDAIDDAGASVNGFIGGTSLTNVLSNDTLNGALVDPTKVTTTFVSATNTGITLSGTNVVVAAGTPAGNYSLVYQICEKLNPTNCDQATVTVTVTKAIIDAIDDAGASVNGFIGGTSLTNVLSNDTLNGSLVDPTKVTTTFVSATNTGITLSGTNVVVAAGTPAGNYSLVYQICEKLNPTNCDQATVTVTVTKAVIDAIDDAGASVNGFIGGTSLTNVLSNDTLNGSLVDPTKVTTTFVSATNTGITLSGTNVVVAAGTPAGNYSLVYQICEKLNPTNCDQATVTVTVTKAVIDAIDDAGASVNGFIGGTSLTNVLSNDTLNGSLVDPTKVTTTFVSATNTGITLSGTNVVVAAGTPAGNYSLVYQICEKLNPTNCDQATVTVTVTKAVIDAIDDAGASVNGFIGGTSLTNVLSNDTLNGSLVDPTKVTTTFVSATNTGITLSGTNVVVAAGTPAGNYSLVYQICEKLNPTNCDQATVTVTVTKAVIDAIDDAGASVNGFIGGTSLTNVLSNDTLNGSLVDPTKVTTTFVSATNTGITLSGTNVVVAAGTPAGNYSLVYQICEKLNPTNCDQATVTVTVTKAVIDAIDDAGASVNGFIGGTSLTNVLSNDTLNGSLVDPTKVTTTFVSATNTGITLSGTNVVVAAGTPAGNYSLVYQICEKLNPTNCDQATVTVTVTKAVIDAIDDAGASVNGFIGGTSLTNVLSNDTLNGSLVDPTKVTTTFVSATNTGITLSGTNVVVAAGTPAGNYSLVYQICEKLNPTNCDQATVTVTVTKAIIDAIDDAGASVNGFIGGTSLTNVLSNDTLNGSLVDPTKVTTTFVSATNTGITLSGTNVVVAAGTPAGNYSLVYQICEKLNPTNCDQATVTVTVTKAIIDAIDDAGASVNGFIGGTSLTNVLSNDTLNGSLVDPTKVTTTFVSATNTGITLSGTNVVVAAGTPAGNYSLVYQICEKLNPTNCDQATVTVTVTKAVIDAIDDAGASVNGFIGGTSLTNVLSNDTLNGSLVDPTKVTTTFVSATNTGITLSGTNVVVAAGTPAGNYSLVYQICEKLNPTNCDQATVTVTVTKAIIDAIDDAGASVNGFIGGTSLTNVLSNDTLNGSLVDPTKVTTTFVSATNTGITLSGTNVVVAAGTPAGNYSLVYQICEKLNPTNCDQATVTVTVTKAIIDAIDDAGASVNGFIGGTSLTNVLSNDTLNGSLVDPTKVTTTFVSATNTGITLSGTNVVVAAGTPAGNYSLVYQICEKLNPSNCDTATVTVTVGKAIIDAIDDVVAGPINGKDGGDAGINVLTNDTLNGVKVVPADVVITSTATTALSVNTDGSVSVAAGTPAGEYTIQYTICEKLNPSNCDTATVTVTVGKAIIDAIDDVVAGPINGKDGGDAGINVLDNDTLNGVKVVPADVVITSTATTALSVNTDGSVSVAAGTPAGEYTIQYTICEKLNPSNCDTATVTVTVGKAIIDAIDDVVAGPINGKDGGDAGINVLTNDTLNGVKVVPADVVITSTATTALIVNTDGSVSVAAGTPAGEYTIQYTICEKLNPSNCDTATVTVTVGKAIIDAIDDVVAGPINGKDGGDAGINVLDNDTLNGVKVVPADVVITSTATTALSVNTDGSVSVAAGTPAGEYTIQYTICEKLNPSNCDTATVTVTVGKAIIDAIDDVVAGPINGKDGGDAGINVLDNDTLNGVKVVPADVVITSTATTALSVNTDGSVSVAAGTPAGEYTIQYTICEKLNPSNCDTATVTVTVGKAIIDAIDDVVAGPINGKDGGDAGINVLDNDTLNGVKVVPADVVITSTATTALSVNTDGSVSVAAGTPAGEYTIQYTICEKLNPSNCDTATVTVTVGKAIIDAIDDVVAGPINGKDGGDAGINVLTNDTLNGVKVVPADVVITSTATTALSVNTDGSVSVAAGTPAGEYTIQYTICEKLNPSNCDTATVTVTVGKAIIDAIDDVVAGPINGKDGGDAGINVLDNDTLNGVKVVPADVVITSTATTALSVNTDGSVSVAAGTPAGEYTIQYTICEKLNPSNCDTATVTVTVGKAIIDAIDDVVAGPINGKDGGDAGINVLTNDTLNGVKVVPADVVITSTATTALSVNTDGSVSVAAGTPAGEYTIQYTICEKLNPSNCDTATVTVTVGKAIIDAIDDVVAGPINGKDGGDAGINVLTNDTLNGVKVVPADVVITSTATTALSVNTDGTVSIAPNTPAGEYTIQYTICEKLNPSNCDTATVTVTVGKAIIDAIDDVVAGPINGKDGGDAGINVLDNDTLNGVKVVPADVVITSTATTALSVNTDGSVSVAAGTPAGEYTIQYTICEKLNPSNCDTATVTVTVGKAIIDAIDDVVAGPINGKDGGDAGINVLTNDTLNGVKVVPADVVITSTATTALSVNTDGSVSVAAGTPAGEYTIQYTICEKLNPSNCDTATVTVTVGKAIIDAIDDVVAGPINGKDGGDAGINVLDNDTLNGVKVVPADVVITSTATTALSVNTDGSVSVAAGTPAGEYTIQYTICEKLNPSNCDTATVTVTVGKAIIDAIDDVVAGPINGKDGGDAGINVLTNDTLNGVKVVPADVVITSTATTALSVNTDGSVSVAAGTPAGEYTIQYTICEKLNPSNCDTATVTVTVGKAIIDAIDDVVAGPINGKDGGDAGINVLTNDTLNGVKVVPADVVITSTATTALSVNTDGSVSVAAGTPAGEYTIQYTICEKLNPSNCDTATVTVTVGKAIIDAIDDVVAGPINGKDGGDAGINVLDNDTLNGVKVVPADVVITSTATTALSVNTDGSVSVAAGTPAGEYTIQYTICEKLNPSNCDTATVTVTVGKAIIDAIDDVVAGPINGKDGGDAGINVLTNDTLNGVKVVPADVVITSTATTALSVNTDGSVSVAAGTPAGEYTIQYTICEKLNPSNCDTATVTVTVGKAIIDAIDDVVAGPINGKDGGDAGINVLDNDTLNGVKVVPADVVITSTATTALSVNTDGSVSVAAGTPAGEYTIQYTICEKLNPSNCDTATVTVTVGKAIIDAIDDVVAGPINGKDGGDAGINVLTNDTLNGVKVVPADVVITSTATTALSVNTDGSVSVAAGTPAGEYTIQYTICEKLNPSNCDTATVTVTVGKAIIDAIDDVVAGPINGKDGGDAGINVLTNDTLNGVKVVPADVVITSTATTALSVNTDGSVSVAAGTPAGEYTIQYTICEKLNPSNCDTATVTVTVGKAIIDAIDDVVAGPINGKDGGDAGINVLTNDTLNGVKVVPADVVITSTATTALSVNTDGSVSVAAGTPAGEYTIQYTICEKLNPSNCDTATVTVTVGKAIIDAIDDVVAGPINGKDGGDAGINVLDNDTLNGVKVVPADVVITSTATTALSVNTDGSVSVAAGTPAGEYTIQYTICEKLNPSNCDTATVTVTVGKAIIDAIDDVVAGPINGKDGGDAGINVLTNDTLNGVKVVPADVVITSTATTALSVNTDGSVSVAAGTPAGEYTIQYTICEKLNPSNCDTATVTVTVGKAIIDAIDDVVAGPINGKDGGDAGINVLDNDTLNGVKVVPADVVITSTATTALSVNTDGSVSVAAGTPAGEYTIQYTICEKLNPSNCDTATVTVTVGKAIIDAIDDVVAGPINGKDGGDAGINVLTNDTLNGVKVVPADVVITSTATTALSVNTDGSVSVAAGTPAGEYTIQYTICEKLNPSNCDTATVTVTVGKAIIDAIDDVVAGPINGKDGGDAGINVLTNDTLNGVKVVPADVVITSTATTALSVNTDGSVSVAAGTPAGEYTIQYTICEKLNPSNCDTATVTVTVGKAIIDAIDDVVAGPINGKDGGDAGINVLTNDTLNGVKVVPADVVITSTATTALSVNTDGSVSVAAGTPAGEYTIQYTICEKLNPSNCDTATVTVTVGKAIIDAIDDVVAGPINGKDGGDAGINVLDNDTLNGVKVVPADVVITSTATTALSVNTDGSVSVAAGTPAGEYTIQYTICEKLNPSNCDTATVTVTVGKAIIDAIDDVVAGPINGKDGGDAGINVLTNDTLNGVKVVPADVVITSTATTALSVNTDGSVSVAAGTPAGEYTIQYTICEKLNPSNCDTATVTVTVGKAIIDAIDDVVAGPINGKDGGDAGINVLDNDTLNGVKVVPADVVITSTATTALSVNTDGSVSVAAGTPAGEYTIQYTICEKLNPSNCDTATVTVTVGKAIIDAIDDVVAGPINGKDGGDAGINVLDNDTLNGVKVVPADVVITSTATTALSVNTDGSVSVAAGTPAGEYTIQYTICEKLNPSNCDTATVTVTVGKAIIDAIDDVVAGPINGKDGGDAGINVLINDTLNGVKVVPADVVITSTATTALSVNTDGSVSVAAGTPAGEYTIQYTICEKLNPSNCDTATVTVHVVAAPIDAVSDIGGPINGATGGTVPSVLTNDTLNGVPVNPSDVVLTSTPNGPLTVNADGTVSIAPNTPAGDYTVPYTICEVLNPTNCDTATVTVHVVAAPIDAVSDNGGPINGATGGTVQSVLTNDTLNGVPVKPSDVVLTSTPNGPLTVNADGTVSIAPNTPAGDYTVPYTICEVLNPTNCDTATVTVHVVAAPIDAVADVAGPINGTTGGIVPSVLTNDTLNGVPVNPSDVVLISTPNGPLTINADGTVSIAPNTPAGDYTVPYTICEVLNPTNCDTATVTVHVVAAPIDAVADVAGPINGTTGGTVPSVLTNDTLNGVPVNPSDVVLTSTPNGPLTVNADGTVSIAPNTPAGDYTVTYTICEVLNPTNCDTATVTVTVAAGQTESPSISIIKTGVFNDSNNDGFAQVGETISYSFLITNTGNMALSNVTVTDNLTGLILTGSPIVSLGAGETNNTAYSGVYPVTLRDIQLGLVTNYANVTGSILNGTIVKDDTQIETKLNEEPIVLPALECVIEVFNAVSPNGDGNNDFFRIDGLECYPENKVEIYNRWGVLVFERVGYNNTDKSFKGFSEGRVTISQSEGLPTGTYYYILKYKDNDAIGHEKAGYLYLNR</sequence>
<proteinExistence type="predicted"/>
<dbReference type="Pfam" id="PF13585">
    <property type="entry name" value="CHU_C"/>
    <property type="match status" value="1"/>
</dbReference>
<organism evidence="1">
    <name type="scientific">Flavobacterium sp. WC2416</name>
    <dbReference type="NCBI Taxonomy" id="3234141"/>
    <lineage>
        <taxon>Bacteria</taxon>
        <taxon>Pseudomonadati</taxon>
        <taxon>Bacteroidota</taxon>
        <taxon>Flavobacteriia</taxon>
        <taxon>Flavobacteriales</taxon>
        <taxon>Flavobacteriaceae</taxon>
        <taxon>Flavobacterium</taxon>
    </lineage>
</organism>
<dbReference type="NCBIfam" id="TIGR04131">
    <property type="entry name" value="Bac_Flav_CTERM"/>
    <property type="match status" value="1"/>
</dbReference>
<gene>
    <name evidence="1" type="ORF">AB3G39_03870</name>
</gene>
<accession>A0AB39WC68</accession>
<dbReference type="EMBL" id="CP165626">
    <property type="protein sequence ID" value="XDU99513.1"/>
    <property type="molecule type" value="Genomic_DNA"/>
</dbReference>
<name>A0AB39WC68_9FLAO</name>
<evidence type="ECO:0000313" key="1">
    <source>
        <dbReference type="EMBL" id="XDU99513.1"/>
    </source>
</evidence>
<dbReference type="InterPro" id="IPR006626">
    <property type="entry name" value="PbH1"/>
</dbReference>
<dbReference type="SMART" id="SM00710">
    <property type="entry name" value="PbH1"/>
    <property type="match status" value="22"/>
</dbReference>
<protein>
    <submittedName>
        <fullName evidence="1">Gliding motility-associated C-terminal domain-containing protein</fullName>
    </submittedName>
</protein>
<dbReference type="Gene3D" id="2.60.40.1170">
    <property type="entry name" value="Mu homology domain, subdomain B"/>
    <property type="match status" value="1"/>
</dbReference>
<dbReference type="RefSeq" id="WP_369769702.1">
    <property type="nucleotide sequence ID" value="NZ_CP165626.1"/>
</dbReference>
<dbReference type="InterPro" id="IPR026341">
    <property type="entry name" value="T9SS_type_B"/>
</dbReference>
<reference evidence="1" key="1">
    <citation type="submission" date="2024-07" db="EMBL/GenBank/DDBJ databases">
        <authorList>
            <person name="Biller S.J."/>
        </authorList>
    </citation>
    <scope>NUCLEOTIDE SEQUENCE</scope>
    <source>
        <strain evidence="1">WC2416</strain>
    </source>
</reference>